<dbReference type="Pfam" id="PF19117">
    <property type="entry name" value="Mim2"/>
    <property type="match status" value="1"/>
</dbReference>
<evidence type="ECO:0000313" key="3">
    <source>
        <dbReference type="Proteomes" id="UP001151582"/>
    </source>
</evidence>
<dbReference type="GO" id="GO:0005741">
    <property type="term" value="C:mitochondrial outer membrane"/>
    <property type="evidence" value="ECO:0007669"/>
    <property type="project" value="TreeGrafter"/>
</dbReference>
<feature type="compositionally biased region" description="Low complexity" evidence="1">
    <location>
        <begin position="57"/>
        <end position="67"/>
    </location>
</feature>
<dbReference type="EMBL" id="JANBQB010000430">
    <property type="protein sequence ID" value="KAJ1976454.1"/>
    <property type="molecule type" value="Genomic_DNA"/>
</dbReference>
<organism evidence="2 3">
    <name type="scientific">Dimargaris verticillata</name>
    <dbReference type="NCBI Taxonomy" id="2761393"/>
    <lineage>
        <taxon>Eukaryota</taxon>
        <taxon>Fungi</taxon>
        <taxon>Fungi incertae sedis</taxon>
        <taxon>Zoopagomycota</taxon>
        <taxon>Kickxellomycotina</taxon>
        <taxon>Dimargaritomycetes</taxon>
        <taxon>Dimargaritales</taxon>
        <taxon>Dimargaritaceae</taxon>
        <taxon>Dimargaris</taxon>
    </lineage>
</organism>
<dbReference type="Proteomes" id="UP001151582">
    <property type="component" value="Unassembled WGS sequence"/>
</dbReference>
<feature type="compositionally biased region" description="Acidic residues" evidence="1">
    <location>
        <begin position="37"/>
        <end position="47"/>
    </location>
</feature>
<dbReference type="PANTHER" id="PTHR28230:SF1">
    <property type="entry name" value="MITOCHONDRIAL IMPORT PROTEIN 2"/>
    <property type="match status" value="1"/>
</dbReference>
<dbReference type="PANTHER" id="PTHR28230">
    <property type="entry name" value="CHROMOSOME 1, WHOLE GENOME SHOTGUN SEQUENCE"/>
    <property type="match status" value="1"/>
</dbReference>
<name>A0A9W8AZU7_9FUNG</name>
<dbReference type="AlphaFoldDB" id="A0A9W8AZU7"/>
<dbReference type="InterPro" id="IPR037652">
    <property type="entry name" value="Mim2"/>
</dbReference>
<evidence type="ECO:0000256" key="1">
    <source>
        <dbReference type="SAM" id="MobiDB-lite"/>
    </source>
</evidence>
<sequence>MATPTYLPESIYRRLERRQRSHSRRRLQSHGPGDMLADVDSDLESDDTWSPGDETDSLGSSASAESSDYGYDLDAELEEIVSQLKFMFGVVLVPFAGRWLGRRVSFWGKQILRTEVAGLCGVE</sequence>
<accession>A0A9W8AZU7</accession>
<dbReference type="GO" id="GO:0070096">
    <property type="term" value="P:mitochondrial outer membrane translocase complex assembly"/>
    <property type="evidence" value="ECO:0007669"/>
    <property type="project" value="InterPro"/>
</dbReference>
<reference evidence="2" key="1">
    <citation type="submission" date="2022-07" db="EMBL/GenBank/DDBJ databases">
        <title>Phylogenomic reconstructions and comparative analyses of Kickxellomycotina fungi.</title>
        <authorList>
            <person name="Reynolds N.K."/>
            <person name="Stajich J.E."/>
            <person name="Barry K."/>
            <person name="Grigoriev I.V."/>
            <person name="Crous P."/>
            <person name="Smith M.E."/>
        </authorList>
    </citation>
    <scope>NUCLEOTIDE SEQUENCE</scope>
    <source>
        <strain evidence="2">RSA 567</strain>
    </source>
</reference>
<keyword evidence="3" id="KW-1185">Reference proteome</keyword>
<evidence type="ECO:0000313" key="2">
    <source>
        <dbReference type="EMBL" id="KAJ1976454.1"/>
    </source>
</evidence>
<protein>
    <submittedName>
        <fullName evidence="2">Uncharacterized protein</fullName>
    </submittedName>
</protein>
<gene>
    <name evidence="2" type="ORF">H4R34_003971</name>
</gene>
<feature type="compositionally biased region" description="Basic residues" evidence="1">
    <location>
        <begin position="17"/>
        <end position="28"/>
    </location>
</feature>
<feature type="region of interest" description="Disordered" evidence="1">
    <location>
        <begin position="17"/>
        <end position="67"/>
    </location>
</feature>
<dbReference type="GO" id="GO:0045040">
    <property type="term" value="P:protein insertion into mitochondrial outer membrane"/>
    <property type="evidence" value="ECO:0007669"/>
    <property type="project" value="InterPro"/>
</dbReference>
<proteinExistence type="predicted"/>
<dbReference type="OrthoDB" id="5555533at2759"/>
<comment type="caution">
    <text evidence="2">The sequence shown here is derived from an EMBL/GenBank/DDBJ whole genome shotgun (WGS) entry which is preliminary data.</text>
</comment>